<organism evidence="4 5">
    <name type="scientific">Poecilia formosa</name>
    <name type="common">Amazon molly</name>
    <name type="synonym">Limia formosa</name>
    <dbReference type="NCBI Taxonomy" id="48698"/>
    <lineage>
        <taxon>Eukaryota</taxon>
        <taxon>Metazoa</taxon>
        <taxon>Chordata</taxon>
        <taxon>Craniata</taxon>
        <taxon>Vertebrata</taxon>
        <taxon>Euteleostomi</taxon>
        <taxon>Actinopterygii</taxon>
        <taxon>Neopterygii</taxon>
        <taxon>Teleostei</taxon>
        <taxon>Neoteleostei</taxon>
        <taxon>Acanthomorphata</taxon>
        <taxon>Ovalentaria</taxon>
        <taxon>Atherinomorphae</taxon>
        <taxon>Cyprinodontiformes</taxon>
        <taxon>Poeciliidae</taxon>
        <taxon>Poeciliinae</taxon>
        <taxon>Poecilia</taxon>
    </lineage>
</organism>
<dbReference type="SMART" id="SM00409">
    <property type="entry name" value="IG"/>
    <property type="match status" value="5"/>
</dbReference>
<dbReference type="SUPFAM" id="SSF48726">
    <property type="entry name" value="Immunoglobulin"/>
    <property type="match status" value="5"/>
</dbReference>
<dbReference type="GO" id="GO:0004888">
    <property type="term" value="F:transmembrane signaling receptor activity"/>
    <property type="evidence" value="ECO:0007669"/>
    <property type="project" value="TreeGrafter"/>
</dbReference>
<evidence type="ECO:0000256" key="2">
    <source>
        <dbReference type="ARBA" id="ARBA00023157"/>
    </source>
</evidence>
<dbReference type="PANTHER" id="PTHR11481">
    <property type="entry name" value="IMMUNOGLOBULIN FC RECEPTOR"/>
    <property type="match status" value="1"/>
</dbReference>
<dbReference type="EMBL" id="AYCK01021725">
    <property type="status" value="NOT_ANNOTATED_CDS"/>
    <property type="molecule type" value="Genomic_DNA"/>
</dbReference>
<dbReference type="GeneTree" id="ENSGT00940000162700"/>
<accession>A0A087XSQ0</accession>
<feature type="domain" description="Ig-like" evidence="3">
    <location>
        <begin position="343"/>
        <end position="409"/>
    </location>
</feature>
<dbReference type="EMBL" id="AYCK01021727">
    <property type="status" value="NOT_ANNOTATED_CDS"/>
    <property type="molecule type" value="Genomic_DNA"/>
</dbReference>
<dbReference type="InterPro" id="IPR003598">
    <property type="entry name" value="Ig_sub2"/>
</dbReference>
<dbReference type="GO" id="GO:0007166">
    <property type="term" value="P:cell surface receptor signaling pathway"/>
    <property type="evidence" value="ECO:0007669"/>
    <property type="project" value="TreeGrafter"/>
</dbReference>
<dbReference type="Ensembl" id="ENSPFOT00000008815.1">
    <property type="protein sequence ID" value="ENSPFOP00000008803.1"/>
    <property type="gene ID" value="ENSPFOG00000008867.2"/>
</dbReference>
<protein>
    <recommendedName>
        <fullName evidence="3">Ig-like domain-containing protein</fullName>
    </recommendedName>
</protein>
<dbReference type="Proteomes" id="UP000028760">
    <property type="component" value="Unassembled WGS sequence"/>
</dbReference>
<keyword evidence="2" id="KW-1015">Disulfide bond</keyword>
<evidence type="ECO:0000259" key="3">
    <source>
        <dbReference type="PROSITE" id="PS50835"/>
    </source>
</evidence>
<dbReference type="InterPro" id="IPR003599">
    <property type="entry name" value="Ig_sub"/>
</dbReference>
<sequence>VTLKPNWPHIFSGETVTLTCEIRGGGETQWTYEWRTNDQNSPTSSEYRINDVTESDSGEYSCRGRGNHQFTQWSDNYSLTVLVSSTASVTLQHSWSPIYRGETVTLRCEIQKDEGPQWTYYWSINSEDPTPSNEYRINTSTMAYSGEYQCSGRRDHQLTEWSGTFRLPALSDSILVTLKPNWPHIFSGETVTLTCEIRGGGETQWTYEWRTNDQNSPTSSEYRINDVTESDSGEYSCRGRGNHQFTQWSDNYSLTVSVSIKPTITWKHNWPQIFRGEKITLRCEIRGGTQWTYEWRTNNRNSPTSSEYKIIAGNRDTFSCRGKGNYQFTQWSDDLSLTVSTKPAAKLTASDTILSAGGSVTLTCSVSGSAGWKFDLLRRQSKSHRDQTIRTNKPDGVFIVSDEGVYSCRGGRGGRGDPVFYTETSNEVTLWKT</sequence>
<reference evidence="5" key="1">
    <citation type="submission" date="2013-10" db="EMBL/GenBank/DDBJ databases">
        <authorList>
            <person name="Schartl M."/>
            <person name="Warren W."/>
        </authorList>
    </citation>
    <scope>NUCLEOTIDE SEQUENCE [LARGE SCALE GENOMIC DNA]</scope>
    <source>
        <strain evidence="5">female</strain>
    </source>
</reference>
<evidence type="ECO:0000256" key="1">
    <source>
        <dbReference type="ARBA" id="ARBA00022729"/>
    </source>
</evidence>
<dbReference type="OMA" id="LTCEIRG"/>
<dbReference type="PROSITE" id="PS50835">
    <property type="entry name" value="IG_LIKE"/>
    <property type="match status" value="5"/>
</dbReference>
<dbReference type="GO" id="GO:0009897">
    <property type="term" value="C:external side of plasma membrane"/>
    <property type="evidence" value="ECO:0007669"/>
    <property type="project" value="TreeGrafter"/>
</dbReference>
<evidence type="ECO:0000313" key="4">
    <source>
        <dbReference type="Ensembl" id="ENSPFOP00000008803.1"/>
    </source>
</evidence>
<name>A0A087XSQ0_POEFO</name>
<dbReference type="EMBL" id="AYCK01021726">
    <property type="status" value="NOT_ANNOTATED_CDS"/>
    <property type="molecule type" value="Genomic_DNA"/>
</dbReference>
<dbReference type="InterPro" id="IPR036179">
    <property type="entry name" value="Ig-like_dom_sf"/>
</dbReference>
<keyword evidence="5" id="KW-1185">Reference proteome</keyword>
<proteinExistence type="predicted"/>
<reference evidence="4" key="2">
    <citation type="submission" date="2025-08" db="UniProtKB">
        <authorList>
            <consortium name="Ensembl"/>
        </authorList>
    </citation>
    <scope>IDENTIFICATION</scope>
</reference>
<dbReference type="PANTHER" id="PTHR11481:SF64">
    <property type="entry name" value="FC RECEPTOR-LIKE PROTEIN 4"/>
    <property type="match status" value="1"/>
</dbReference>
<dbReference type="EMBL" id="AYCK01021728">
    <property type="status" value="NOT_ANNOTATED_CDS"/>
    <property type="molecule type" value="Genomic_DNA"/>
</dbReference>
<reference evidence="4" key="3">
    <citation type="submission" date="2025-09" db="UniProtKB">
        <authorList>
            <consortium name="Ensembl"/>
        </authorList>
    </citation>
    <scope>IDENTIFICATION</scope>
</reference>
<keyword evidence="1" id="KW-0732">Signal</keyword>
<feature type="domain" description="Ig-like" evidence="3">
    <location>
        <begin position="87"/>
        <end position="150"/>
    </location>
</feature>
<feature type="domain" description="Ig-like" evidence="3">
    <location>
        <begin position="262"/>
        <end position="336"/>
    </location>
</feature>
<dbReference type="InterPro" id="IPR013783">
    <property type="entry name" value="Ig-like_fold"/>
</dbReference>
<dbReference type="SMART" id="SM00408">
    <property type="entry name" value="IGc2"/>
    <property type="match status" value="3"/>
</dbReference>
<dbReference type="Pfam" id="PF13927">
    <property type="entry name" value="Ig_3"/>
    <property type="match status" value="2"/>
</dbReference>
<dbReference type="InterPro" id="IPR007110">
    <property type="entry name" value="Ig-like_dom"/>
</dbReference>
<dbReference type="GO" id="GO:0006955">
    <property type="term" value="P:immune response"/>
    <property type="evidence" value="ECO:0007669"/>
    <property type="project" value="TreeGrafter"/>
</dbReference>
<feature type="domain" description="Ig-like" evidence="3">
    <location>
        <begin position="1"/>
        <end position="80"/>
    </location>
</feature>
<evidence type="ECO:0000313" key="5">
    <source>
        <dbReference type="Proteomes" id="UP000028760"/>
    </source>
</evidence>
<dbReference type="InterPro" id="IPR050488">
    <property type="entry name" value="Ig_Fc_receptor"/>
</dbReference>
<feature type="domain" description="Ig-like" evidence="3">
    <location>
        <begin position="168"/>
        <end position="257"/>
    </location>
</feature>
<dbReference type="AlphaFoldDB" id="A0A087XSQ0"/>
<dbReference type="Gene3D" id="2.60.40.10">
    <property type="entry name" value="Immunoglobulins"/>
    <property type="match status" value="5"/>
</dbReference>